<evidence type="ECO:0000313" key="17">
    <source>
        <dbReference type="EMBL" id="CAH3021624.1"/>
    </source>
</evidence>
<keyword evidence="13" id="KW-0040">ANK repeat</keyword>
<keyword evidence="9 15" id="KW-1133">Transmembrane helix</keyword>
<dbReference type="PANTHER" id="PTHR10582">
    <property type="entry name" value="TRANSIENT RECEPTOR POTENTIAL ION CHANNEL PROTEIN"/>
    <property type="match status" value="1"/>
</dbReference>
<feature type="domain" description="Ion transport" evidence="16">
    <location>
        <begin position="441"/>
        <end position="688"/>
    </location>
</feature>
<reference evidence="17 18" key="1">
    <citation type="submission" date="2022-05" db="EMBL/GenBank/DDBJ databases">
        <authorList>
            <consortium name="Genoscope - CEA"/>
            <person name="William W."/>
        </authorList>
    </citation>
    <scope>NUCLEOTIDE SEQUENCE [LARGE SCALE GENOMIC DNA]</scope>
</reference>
<keyword evidence="3" id="KW-1003">Cell membrane</keyword>
<feature type="transmembrane region" description="Helical" evidence="15">
    <location>
        <begin position="551"/>
        <end position="567"/>
    </location>
</feature>
<dbReference type="PROSITE" id="PS50088">
    <property type="entry name" value="ANK_REPEAT"/>
    <property type="match status" value="4"/>
</dbReference>
<evidence type="ECO:0000256" key="5">
    <source>
        <dbReference type="ARBA" id="ARBA00022673"/>
    </source>
</evidence>
<dbReference type="InterPro" id="IPR036770">
    <property type="entry name" value="Ankyrin_rpt-contain_sf"/>
</dbReference>
<feature type="repeat" description="ANK" evidence="13">
    <location>
        <begin position="283"/>
        <end position="315"/>
    </location>
</feature>
<keyword evidence="6 15" id="KW-0812">Transmembrane</keyword>
<evidence type="ECO:0000256" key="13">
    <source>
        <dbReference type="PROSITE-ProRule" id="PRU00023"/>
    </source>
</evidence>
<feature type="transmembrane region" description="Helical" evidence="15">
    <location>
        <begin position="441"/>
        <end position="459"/>
    </location>
</feature>
<feature type="repeat" description="ANK" evidence="13">
    <location>
        <begin position="216"/>
        <end position="248"/>
    </location>
</feature>
<feature type="transmembrane region" description="Helical" evidence="15">
    <location>
        <begin position="597"/>
        <end position="615"/>
    </location>
</feature>
<evidence type="ECO:0000256" key="4">
    <source>
        <dbReference type="ARBA" id="ARBA00022568"/>
    </source>
</evidence>
<dbReference type="PROSITE" id="PS50297">
    <property type="entry name" value="ANK_REP_REGION"/>
    <property type="match status" value="3"/>
</dbReference>
<keyword evidence="12" id="KW-0407">Ion channel</keyword>
<feature type="transmembrane region" description="Helical" evidence="15">
    <location>
        <begin position="406"/>
        <end position="429"/>
    </location>
</feature>
<keyword evidence="10" id="KW-0406">Ion transport</keyword>
<evidence type="ECO:0000256" key="1">
    <source>
        <dbReference type="ARBA" id="ARBA00004651"/>
    </source>
</evidence>
<keyword evidence="2" id="KW-0813">Transport</keyword>
<dbReference type="SMART" id="SM00248">
    <property type="entry name" value="ANK"/>
    <property type="match status" value="5"/>
</dbReference>
<evidence type="ECO:0000259" key="16">
    <source>
        <dbReference type="Pfam" id="PF00520"/>
    </source>
</evidence>
<dbReference type="Proteomes" id="UP001159427">
    <property type="component" value="Unassembled WGS sequence"/>
</dbReference>
<evidence type="ECO:0000256" key="6">
    <source>
        <dbReference type="ARBA" id="ARBA00022692"/>
    </source>
</evidence>
<dbReference type="InterPro" id="IPR002110">
    <property type="entry name" value="Ankyrin_rpt"/>
</dbReference>
<comment type="subcellular location">
    <subcellularLocation>
        <location evidence="1">Cell membrane</location>
        <topology evidence="1">Multi-pass membrane protein</topology>
    </subcellularLocation>
</comment>
<evidence type="ECO:0000256" key="8">
    <source>
        <dbReference type="ARBA" id="ARBA00022837"/>
    </source>
</evidence>
<keyword evidence="11 15" id="KW-0472">Membrane</keyword>
<evidence type="ECO:0000256" key="2">
    <source>
        <dbReference type="ARBA" id="ARBA00022448"/>
    </source>
</evidence>
<dbReference type="InterPro" id="IPR005821">
    <property type="entry name" value="Ion_trans_dom"/>
</dbReference>
<protein>
    <recommendedName>
        <fullName evidence="16">Ion transport domain-containing protein</fullName>
    </recommendedName>
</protein>
<organism evidence="17 18">
    <name type="scientific">Porites evermanni</name>
    <dbReference type="NCBI Taxonomy" id="104178"/>
    <lineage>
        <taxon>Eukaryota</taxon>
        <taxon>Metazoa</taxon>
        <taxon>Cnidaria</taxon>
        <taxon>Anthozoa</taxon>
        <taxon>Hexacorallia</taxon>
        <taxon>Scleractinia</taxon>
        <taxon>Fungiina</taxon>
        <taxon>Poritidae</taxon>
        <taxon>Porites</taxon>
    </lineage>
</organism>
<evidence type="ECO:0000256" key="15">
    <source>
        <dbReference type="SAM" id="Phobius"/>
    </source>
</evidence>
<feature type="repeat" description="ANK" evidence="13">
    <location>
        <begin position="250"/>
        <end position="282"/>
    </location>
</feature>
<evidence type="ECO:0000256" key="12">
    <source>
        <dbReference type="ARBA" id="ARBA00023303"/>
    </source>
</evidence>
<gene>
    <name evidence="17" type="ORF">PEVE_00012126</name>
</gene>
<feature type="transmembrane region" description="Helical" evidence="15">
    <location>
        <begin position="526"/>
        <end position="545"/>
    </location>
</feature>
<dbReference type="Gene3D" id="1.25.40.20">
    <property type="entry name" value="Ankyrin repeat-containing domain"/>
    <property type="match status" value="2"/>
</dbReference>
<feature type="repeat" description="ANK" evidence="13">
    <location>
        <begin position="183"/>
        <end position="215"/>
    </location>
</feature>
<comment type="caution">
    <text evidence="17">The sequence shown here is derived from an EMBL/GenBank/DDBJ whole genome shotgun (WGS) entry which is preliminary data.</text>
</comment>
<evidence type="ECO:0000256" key="11">
    <source>
        <dbReference type="ARBA" id="ARBA00023136"/>
    </source>
</evidence>
<keyword evidence="8" id="KW-0106">Calcium</keyword>
<dbReference type="InterPro" id="IPR024862">
    <property type="entry name" value="TRPV"/>
</dbReference>
<proteinExistence type="predicted"/>
<keyword evidence="5" id="KW-0107">Calcium channel</keyword>
<evidence type="ECO:0000256" key="3">
    <source>
        <dbReference type="ARBA" id="ARBA00022475"/>
    </source>
</evidence>
<dbReference type="SUPFAM" id="SSF48403">
    <property type="entry name" value="Ankyrin repeat"/>
    <property type="match status" value="1"/>
</dbReference>
<dbReference type="Gene3D" id="1.10.287.70">
    <property type="match status" value="1"/>
</dbReference>
<evidence type="ECO:0000256" key="10">
    <source>
        <dbReference type="ARBA" id="ARBA00023065"/>
    </source>
</evidence>
<evidence type="ECO:0000256" key="14">
    <source>
        <dbReference type="SAM" id="Coils"/>
    </source>
</evidence>
<keyword evidence="18" id="KW-1185">Reference proteome</keyword>
<sequence length="830" mass="95255">MTANGKINKNRVIPVQLTVEEDQKLVEENKGAHASPLVPSFEEKESPEFNRKVRVVSPLKSAGQAKVTVSKWRKYARKRADIAAWHEYQKARIDFPTIRESMRVNHHRMNAAQLSDLEELVEITSQEKRRKDGGVSTVSSPSRALLYYFAKLAASTREEEVIDLEFVETLIESGASVNTADRHGQTLLHEAARQWDLSVAKLLLERGASVNQADKYGRTPLHVAAAVDYPEMVQFLVQRGADIHAKTGKEQQTPVHFAARNDAALSLKMLLKCGADITDKDFKQRTALQVAAELDRSDTAKFLIERSAEASVVDDSGMTALVLMISKMPSVAKVALNQFYSTDRANRKQYFHLNYLEPPVPTCLSSGCAKTALEVIVQLKQFDLIMHPVIQRLIAAKWNYFGKRGAWWQVITNLFFVILWTVLGVSTPYKANELFDPIEKKWWRVVIGSLALLMTLNFIRQEVMEYFASKREHKLWVKWREDELRGDLEFCHPRWPGERLYLMQEIDSLRHQEPSYLKDAWNFVDWLSYFLIVASIATLFIAYVFNDPMALSVHVNILSATLIVLWTRLMKYARAFTTLGPFVVMLGHVIYDVLKFGFLFFIFYIPYAASFWMVFSRKRVDGYSSITDLLYSMFRMTVVDEYNYDGLSRVQPIMAKVLCGTYIAVSGVICLNLFIALMSDTFQRVYDNVKANAVMQQASTILSLEKSLSVSKRRAFTNFIYTRCNPEEMYYDDDVAGEGEEKDLQRMTHQIKEQVDNIFMHVNEQENDRKKKNGSGSSSDLHKLREEVKRLEQQQRALTAQFHNQIAEVKDMIGEVIHTLGKRKKKKQTK</sequence>
<keyword evidence="14" id="KW-0175">Coiled coil</keyword>
<keyword evidence="7" id="KW-0677">Repeat</keyword>
<keyword evidence="4" id="KW-0109">Calcium transport</keyword>
<dbReference type="Pfam" id="PF12796">
    <property type="entry name" value="Ank_2"/>
    <property type="match status" value="2"/>
</dbReference>
<feature type="coiled-coil region" evidence="14">
    <location>
        <begin position="781"/>
        <end position="808"/>
    </location>
</feature>
<name>A0ABN8LWF4_9CNID</name>
<accession>A0ABN8LWF4</accession>
<evidence type="ECO:0000256" key="9">
    <source>
        <dbReference type="ARBA" id="ARBA00022989"/>
    </source>
</evidence>
<feature type="transmembrane region" description="Helical" evidence="15">
    <location>
        <begin position="657"/>
        <end position="678"/>
    </location>
</feature>
<dbReference type="Pfam" id="PF00520">
    <property type="entry name" value="Ion_trans"/>
    <property type="match status" value="1"/>
</dbReference>
<evidence type="ECO:0000313" key="18">
    <source>
        <dbReference type="Proteomes" id="UP001159427"/>
    </source>
</evidence>
<dbReference type="PANTHER" id="PTHR10582:SF33">
    <property type="entry name" value="TRANSIENT RECEPTOR POTENTIAL CHANNEL PYREXIA"/>
    <property type="match status" value="1"/>
</dbReference>
<evidence type="ECO:0000256" key="7">
    <source>
        <dbReference type="ARBA" id="ARBA00022737"/>
    </source>
</evidence>
<dbReference type="EMBL" id="CALNXI010000189">
    <property type="protein sequence ID" value="CAH3021624.1"/>
    <property type="molecule type" value="Genomic_DNA"/>
</dbReference>